<sequence>MGLSVRFGLVTPTSLLLRHLRSTMGTRMADRDPTLKSLKQAEEPLIDLAISTTQHLSQACTARRQRCEKLSLLAWRTS</sequence>
<dbReference type="Proteomes" id="UP000700596">
    <property type="component" value="Unassembled WGS sequence"/>
</dbReference>
<dbReference type="AlphaFoldDB" id="A0A9P9DR54"/>
<gene>
    <name evidence="1" type="ORF">B0J11DRAFT_315314</name>
</gene>
<comment type="caution">
    <text evidence="1">The sequence shown here is derived from an EMBL/GenBank/DDBJ whole genome shotgun (WGS) entry which is preliminary data.</text>
</comment>
<dbReference type="EMBL" id="JAGMWT010000008">
    <property type="protein sequence ID" value="KAH7123562.1"/>
    <property type="molecule type" value="Genomic_DNA"/>
</dbReference>
<name>A0A9P9DR54_9PLEO</name>
<evidence type="ECO:0000313" key="1">
    <source>
        <dbReference type="EMBL" id="KAH7123562.1"/>
    </source>
</evidence>
<evidence type="ECO:0000313" key="2">
    <source>
        <dbReference type="Proteomes" id="UP000700596"/>
    </source>
</evidence>
<accession>A0A9P9DR54</accession>
<reference evidence="1" key="1">
    <citation type="journal article" date="2021" name="Nat. Commun.">
        <title>Genetic determinants of endophytism in the Arabidopsis root mycobiome.</title>
        <authorList>
            <person name="Mesny F."/>
            <person name="Miyauchi S."/>
            <person name="Thiergart T."/>
            <person name="Pickel B."/>
            <person name="Atanasova L."/>
            <person name="Karlsson M."/>
            <person name="Huettel B."/>
            <person name="Barry K.W."/>
            <person name="Haridas S."/>
            <person name="Chen C."/>
            <person name="Bauer D."/>
            <person name="Andreopoulos W."/>
            <person name="Pangilinan J."/>
            <person name="LaButti K."/>
            <person name="Riley R."/>
            <person name="Lipzen A."/>
            <person name="Clum A."/>
            <person name="Drula E."/>
            <person name="Henrissat B."/>
            <person name="Kohler A."/>
            <person name="Grigoriev I.V."/>
            <person name="Martin F.M."/>
            <person name="Hacquard S."/>
        </authorList>
    </citation>
    <scope>NUCLEOTIDE SEQUENCE</scope>
    <source>
        <strain evidence="1">MPI-CAGE-CH-0243</strain>
    </source>
</reference>
<protein>
    <submittedName>
        <fullName evidence="1">Uncharacterized protein</fullName>
    </submittedName>
</protein>
<proteinExistence type="predicted"/>
<organism evidence="1 2">
    <name type="scientific">Dendryphion nanum</name>
    <dbReference type="NCBI Taxonomy" id="256645"/>
    <lineage>
        <taxon>Eukaryota</taxon>
        <taxon>Fungi</taxon>
        <taxon>Dikarya</taxon>
        <taxon>Ascomycota</taxon>
        <taxon>Pezizomycotina</taxon>
        <taxon>Dothideomycetes</taxon>
        <taxon>Pleosporomycetidae</taxon>
        <taxon>Pleosporales</taxon>
        <taxon>Torulaceae</taxon>
        <taxon>Dendryphion</taxon>
    </lineage>
</organism>
<keyword evidence="2" id="KW-1185">Reference proteome</keyword>